<feature type="domain" description="HTH cro/C1-type" evidence="1">
    <location>
        <begin position="39"/>
        <end position="73"/>
    </location>
</feature>
<dbReference type="Gene3D" id="1.10.260.40">
    <property type="entry name" value="lambda repressor-like DNA-binding domains"/>
    <property type="match status" value="1"/>
</dbReference>
<protein>
    <recommendedName>
        <fullName evidence="1">HTH cro/C1-type domain-containing protein</fullName>
    </recommendedName>
</protein>
<dbReference type="PROSITE" id="PS50943">
    <property type="entry name" value="HTH_CROC1"/>
    <property type="match status" value="1"/>
</dbReference>
<accession>A0ABY3S5Q1</accession>
<reference evidence="2 3" key="1">
    <citation type="journal article" date="2022" name="Int. J. Syst. Evol. Microbiol.">
        <title>Pseudocitrobacter corydidari sp. nov., isolated from the Asian emerald cockroach Corydidarum magnifica.</title>
        <authorList>
            <person name="Guzman J."/>
            <person name="Poehlein A."/>
            <person name="Glaeser S.P."/>
            <person name="Schwengers O."/>
            <person name="Blom J."/>
            <person name="Hollensteiner J."/>
            <person name="Kampfer P."/>
            <person name="Vilcinskas A."/>
        </authorList>
    </citation>
    <scope>NUCLEOTIDE SEQUENCE [LARGE SCALE GENOMIC DNA]</scope>
    <source>
        <strain evidence="2">G163CM</strain>
    </source>
</reference>
<evidence type="ECO:0000313" key="2">
    <source>
        <dbReference type="EMBL" id="UGS41005.1"/>
    </source>
</evidence>
<gene>
    <name evidence="2" type="ORF">G163CM_17060</name>
</gene>
<dbReference type="Pfam" id="PF01381">
    <property type="entry name" value="HTH_3"/>
    <property type="match status" value="1"/>
</dbReference>
<dbReference type="EMBL" id="CP087880">
    <property type="protein sequence ID" value="UGS41005.1"/>
    <property type="molecule type" value="Genomic_DNA"/>
</dbReference>
<dbReference type="InterPro" id="IPR010982">
    <property type="entry name" value="Lambda_DNA-bd_dom_sf"/>
</dbReference>
<sequence length="178" mass="20273">MSNEGQHIDEKDELISLADRLRYLIGHRSTRAAAKAWQLSYSTLNNYITRGTEPSLSVAAKIAELEGVSMEWLAWGYRENVPVQTDENPAVYHVNRPEPAQNEPLLMAWMMVFNSLDTAEQEALLRLIHKEGIKGILRESEQRHSLAQAISQLDETQRHDFYTQALALAAELKSEKKK</sequence>
<keyword evidence="3" id="KW-1185">Reference proteome</keyword>
<evidence type="ECO:0000259" key="1">
    <source>
        <dbReference type="PROSITE" id="PS50943"/>
    </source>
</evidence>
<evidence type="ECO:0000313" key="3">
    <source>
        <dbReference type="Proteomes" id="UP001199659"/>
    </source>
</evidence>
<name>A0ABY3S5Q1_9ENTR</name>
<dbReference type="InterPro" id="IPR001387">
    <property type="entry name" value="Cro/C1-type_HTH"/>
</dbReference>
<dbReference type="RefSeq" id="WP_231827710.1">
    <property type="nucleotide sequence ID" value="NZ_CP087880.1"/>
</dbReference>
<proteinExistence type="predicted"/>
<dbReference type="CDD" id="cd00093">
    <property type="entry name" value="HTH_XRE"/>
    <property type="match status" value="1"/>
</dbReference>
<dbReference type="Proteomes" id="UP001199659">
    <property type="component" value="Chromosome"/>
</dbReference>
<organism evidence="2 3">
    <name type="scientific">Pseudocitrobacter corydidari</name>
    <dbReference type="NCBI Taxonomy" id="2891570"/>
    <lineage>
        <taxon>Bacteria</taxon>
        <taxon>Pseudomonadati</taxon>
        <taxon>Pseudomonadota</taxon>
        <taxon>Gammaproteobacteria</taxon>
        <taxon>Enterobacterales</taxon>
        <taxon>Enterobacteriaceae</taxon>
        <taxon>Pseudocitrobacter</taxon>
    </lineage>
</organism>
<dbReference type="SUPFAM" id="SSF47413">
    <property type="entry name" value="lambda repressor-like DNA-binding domains"/>
    <property type="match status" value="1"/>
</dbReference>